<evidence type="ECO:0000259" key="5">
    <source>
        <dbReference type="PROSITE" id="PS50901"/>
    </source>
</evidence>
<feature type="compositionally biased region" description="Basic and acidic residues" evidence="4">
    <location>
        <begin position="424"/>
        <end position="435"/>
    </location>
</feature>
<keyword evidence="2 3" id="KW-0067">ATP-binding</keyword>
<sequence length="435" mass="49141">MWLLIAEIASSVVVGGVVLYTKLCASGATDDAAKISRICANCGLKVKESGEIRTIHLLRRTRHEWGTEYAYRIPLGLSFADFQAKLPQLQDGLNHKRWLYDFKLSDLRELRFQRDILYQIRNIIMKKTVVRKEVELTYDGVLQVRVYEKGMPDFVPFEVDMLEQCHGWQVPIGFTRDGLVKHDFDKIAHLIYAGTTDSGKSNGLKLIITALVHNNPEYTKLVLIDLKGGLSFNRFRDLPQVETIAKNPTEARAALKTVSDTLDEKHEYLLCNGYEDVKEAGMPDRLFIVVDEAADIAKDTVCQDILADIGRRGRAAGLRLIYATQYPTNETLSSQLRQNIGARVCFKLQTEAASRAVLDEGGAEILPNIKGRAIYQTNKRTIVQTPKIENKQIDDIIGPLINIRTRRENERAKVSSKGSKVRKHTLELTETRLSD</sequence>
<dbReference type="Proteomes" id="UP000789423">
    <property type="component" value="Unassembled WGS sequence"/>
</dbReference>
<protein>
    <recommendedName>
        <fullName evidence="5">FtsK domain-containing protein</fullName>
    </recommendedName>
</protein>
<name>A0ABM8Y9U3_9BACI</name>
<evidence type="ECO:0000256" key="2">
    <source>
        <dbReference type="ARBA" id="ARBA00022840"/>
    </source>
</evidence>
<evidence type="ECO:0000256" key="4">
    <source>
        <dbReference type="SAM" id="MobiDB-lite"/>
    </source>
</evidence>
<dbReference type="PROSITE" id="PS50901">
    <property type="entry name" value="FTSK"/>
    <property type="match status" value="1"/>
</dbReference>
<reference evidence="6 7" key="1">
    <citation type="submission" date="2021-10" db="EMBL/GenBank/DDBJ databases">
        <authorList>
            <person name="Criscuolo A."/>
        </authorList>
    </citation>
    <scope>NUCLEOTIDE SEQUENCE [LARGE SCALE GENOMIC DNA]</scope>
    <source>
        <strain evidence="7">CIP 111899</strain>
    </source>
</reference>
<keyword evidence="7" id="KW-1185">Reference proteome</keyword>
<evidence type="ECO:0000256" key="1">
    <source>
        <dbReference type="ARBA" id="ARBA00022741"/>
    </source>
</evidence>
<keyword evidence="1 3" id="KW-0547">Nucleotide-binding</keyword>
<gene>
    <name evidence="6" type="ORF">BACCIP111899_01599</name>
</gene>
<dbReference type="InterPro" id="IPR002543">
    <property type="entry name" value="FtsK_dom"/>
</dbReference>
<dbReference type="InterPro" id="IPR050206">
    <property type="entry name" value="FtsK/SpoIIIE/SftA"/>
</dbReference>
<feature type="region of interest" description="Disordered" evidence="4">
    <location>
        <begin position="409"/>
        <end position="435"/>
    </location>
</feature>
<dbReference type="PANTHER" id="PTHR22683">
    <property type="entry name" value="SPORULATION PROTEIN RELATED"/>
    <property type="match status" value="1"/>
</dbReference>
<dbReference type="PANTHER" id="PTHR22683:SF1">
    <property type="entry name" value="TYPE VII SECRETION SYSTEM PROTEIN ESSC"/>
    <property type="match status" value="1"/>
</dbReference>
<dbReference type="SUPFAM" id="SSF52540">
    <property type="entry name" value="P-loop containing nucleoside triphosphate hydrolases"/>
    <property type="match status" value="1"/>
</dbReference>
<dbReference type="InterPro" id="IPR027417">
    <property type="entry name" value="P-loop_NTPase"/>
</dbReference>
<proteinExistence type="predicted"/>
<evidence type="ECO:0000313" key="7">
    <source>
        <dbReference type="Proteomes" id="UP000789423"/>
    </source>
</evidence>
<dbReference type="Pfam" id="PF01580">
    <property type="entry name" value="FtsK_SpoIIIE"/>
    <property type="match status" value="1"/>
</dbReference>
<dbReference type="EMBL" id="CAKJTI010000006">
    <property type="protein sequence ID" value="CAG9612423.1"/>
    <property type="molecule type" value="Genomic_DNA"/>
</dbReference>
<evidence type="ECO:0000313" key="6">
    <source>
        <dbReference type="EMBL" id="CAG9612423.1"/>
    </source>
</evidence>
<feature type="domain" description="FtsK" evidence="5">
    <location>
        <begin position="176"/>
        <end position="355"/>
    </location>
</feature>
<evidence type="ECO:0000256" key="3">
    <source>
        <dbReference type="PROSITE-ProRule" id="PRU00289"/>
    </source>
</evidence>
<feature type="binding site" evidence="3">
    <location>
        <begin position="194"/>
        <end position="201"/>
    </location>
    <ligand>
        <name>ATP</name>
        <dbReference type="ChEBI" id="CHEBI:30616"/>
    </ligand>
</feature>
<comment type="caution">
    <text evidence="6">The sequence shown here is derived from an EMBL/GenBank/DDBJ whole genome shotgun (WGS) entry which is preliminary data.</text>
</comment>
<accession>A0ABM8Y9U3</accession>
<organism evidence="6 7">
    <name type="scientific">Bacillus rhizoplanae</name>
    <dbReference type="NCBI Taxonomy" id="2880966"/>
    <lineage>
        <taxon>Bacteria</taxon>
        <taxon>Bacillati</taxon>
        <taxon>Bacillota</taxon>
        <taxon>Bacilli</taxon>
        <taxon>Bacillales</taxon>
        <taxon>Bacillaceae</taxon>
        <taxon>Bacillus</taxon>
    </lineage>
</organism>
<dbReference type="Gene3D" id="3.40.50.300">
    <property type="entry name" value="P-loop containing nucleotide triphosphate hydrolases"/>
    <property type="match status" value="1"/>
</dbReference>